<dbReference type="AlphaFoldDB" id="H0Y215"/>
<name>H0Y215_OTOGA</name>
<dbReference type="eggNOG" id="KOG3166">
    <property type="taxonomic scope" value="Eukaryota"/>
</dbReference>
<evidence type="ECO:0000256" key="2">
    <source>
        <dbReference type="ARBA" id="ARBA00022980"/>
    </source>
</evidence>
<dbReference type="PRINTS" id="PR00881">
    <property type="entry name" value="L7ARS6FAMILY"/>
</dbReference>
<dbReference type="PANTHER" id="PTHR23105">
    <property type="entry name" value="RIBOSOMAL PROTEIN L7AE FAMILY MEMBER"/>
    <property type="match status" value="1"/>
</dbReference>
<feature type="domain" description="Ribosomal protein eL8/eL30/eS12/Gadd45" evidence="7">
    <location>
        <begin position="115"/>
        <end position="163"/>
    </location>
</feature>
<evidence type="ECO:0000256" key="1">
    <source>
        <dbReference type="ARBA" id="ARBA00007337"/>
    </source>
</evidence>
<evidence type="ECO:0000313" key="8">
    <source>
        <dbReference type="Ensembl" id="ENSOGAP00000022408.1"/>
    </source>
</evidence>
<dbReference type="GO" id="GO:0022625">
    <property type="term" value="C:cytosolic large ribosomal subunit"/>
    <property type="evidence" value="ECO:0007669"/>
    <property type="project" value="UniProtKB-UniRule"/>
</dbReference>
<proteinExistence type="inferred from homology"/>
<evidence type="ECO:0000313" key="9">
    <source>
        <dbReference type="Proteomes" id="UP000005225"/>
    </source>
</evidence>
<dbReference type="HOGENOM" id="CLU_055193_0_1_1"/>
<comment type="subunit">
    <text evidence="4">Component of the large ribosomal subunit. Interacts with CRY1. Interacts with DICER1, AGO2, TARBP2, MOV10 and EIF6; they form a large RNA-induced silencing complex (RISC).</text>
</comment>
<keyword evidence="2 5" id="KW-0689">Ribosomal protein</keyword>
<dbReference type="InterPro" id="IPR050257">
    <property type="entry name" value="eL8/uL1-like"/>
</dbReference>
<comment type="similarity">
    <text evidence="1 5">Belongs to the eukaryotic ribosomal protein eL8 family.</text>
</comment>
<reference evidence="8" key="3">
    <citation type="submission" date="2025-09" db="UniProtKB">
        <authorList>
            <consortium name="Ensembl"/>
        </authorList>
    </citation>
    <scope>IDENTIFICATION</scope>
</reference>
<evidence type="ECO:0000256" key="5">
    <source>
        <dbReference type="RuleBase" id="RU367042"/>
    </source>
</evidence>
<dbReference type="GO" id="GO:0003723">
    <property type="term" value="F:RNA binding"/>
    <property type="evidence" value="ECO:0007669"/>
    <property type="project" value="UniProtKB-UniRule"/>
</dbReference>
<keyword evidence="3 5" id="KW-0687">Ribonucleoprotein</keyword>
<comment type="function">
    <text evidence="5">Component of the ribosome.</text>
</comment>
<reference evidence="8" key="2">
    <citation type="submission" date="2025-08" db="UniProtKB">
        <authorList>
            <consortium name="Ensembl"/>
        </authorList>
    </citation>
    <scope>IDENTIFICATION</scope>
</reference>
<feature type="region of interest" description="Disordered" evidence="6">
    <location>
        <begin position="86"/>
        <end position="108"/>
    </location>
</feature>
<dbReference type="Gene3D" id="3.30.1330.30">
    <property type="match status" value="1"/>
</dbReference>
<dbReference type="SUPFAM" id="SSF55315">
    <property type="entry name" value="L30e-like"/>
    <property type="match status" value="1"/>
</dbReference>
<keyword evidence="9" id="KW-1185">Reference proteome</keyword>
<dbReference type="InParanoid" id="H0Y215"/>
<evidence type="ECO:0000259" key="7">
    <source>
        <dbReference type="Pfam" id="PF01248"/>
    </source>
</evidence>
<accession>H0Y215</accession>
<protein>
    <recommendedName>
        <fullName evidence="5">60S ribosomal protein L7a</fullName>
    </recommendedName>
</protein>
<evidence type="ECO:0000256" key="6">
    <source>
        <dbReference type="SAM" id="MobiDB-lite"/>
    </source>
</evidence>
<dbReference type="InterPro" id="IPR018492">
    <property type="entry name" value="Ribosomal_eL8/Nhp2"/>
</dbReference>
<evidence type="ECO:0000256" key="3">
    <source>
        <dbReference type="ARBA" id="ARBA00023274"/>
    </source>
</evidence>
<dbReference type="Ensembl" id="ENSOGAT00000001956.2">
    <property type="protein sequence ID" value="ENSOGAP00000022408.1"/>
    <property type="gene ID" value="ENSOGAG00000001957.2"/>
</dbReference>
<sequence length="228" mass="25738">LRPNKVKNKYFVKRPKKFCIGQDIQPKSNLTLFVKWPRYIQLQQQRAILYKGKNVPPAITQFTQVLDRQTTTQLFKLVHKYRPETKQEKQQRLLAPAENKGDVPSKRTTCLPARVNTVTTLVENKKPQLVMTAHDVDPIKLVVFLPALCHKTGVPYCIAKGKAGWARPLSPSDNGALPKLVEAISTNFKDRCGEIHRHWGGNVLGLKSVTCLVKLEKAEAKELAIKLG</sequence>
<dbReference type="InterPro" id="IPR004038">
    <property type="entry name" value="Ribosomal_eL8/eL30/eS12/Gad45"/>
</dbReference>
<organism evidence="8 9">
    <name type="scientific">Otolemur garnettii</name>
    <name type="common">Small-eared galago</name>
    <name type="synonym">Garnett's greater bushbaby</name>
    <dbReference type="NCBI Taxonomy" id="30611"/>
    <lineage>
        <taxon>Eukaryota</taxon>
        <taxon>Metazoa</taxon>
        <taxon>Chordata</taxon>
        <taxon>Craniata</taxon>
        <taxon>Vertebrata</taxon>
        <taxon>Euteleostomi</taxon>
        <taxon>Mammalia</taxon>
        <taxon>Eutheria</taxon>
        <taxon>Euarchontoglires</taxon>
        <taxon>Primates</taxon>
        <taxon>Strepsirrhini</taxon>
        <taxon>Lorisiformes</taxon>
        <taxon>Galagidae</taxon>
        <taxon>Otolemur</taxon>
    </lineage>
</organism>
<dbReference type="InterPro" id="IPR029064">
    <property type="entry name" value="Ribosomal_eL30-like_sf"/>
</dbReference>
<evidence type="ECO:0000256" key="4">
    <source>
        <dbReference type="ARBA" id="ARBA00046616"/>
    </source>
</evidence>
<reference evidence="9" key="1">
    <citation type="submission" date="2011-03" db="EMBL/GenBank/DDBJ databases">
        <title>Version 3 of the genome sequence of Otolemur garnettii (Bushbaby).</title>
        <authorList>
            <consortium name="The Broad Institute Genome Sequencing Platform"/>
            <person name="Di Palma F."/>
            <person name="Johnson J."/>
            <person name="Lander E.S."/>
            <person name="Lindblad-Toh K."/>
            <person name="Jaffe D.B."/>
            <person name="Gnerre S."/>
            <person name="MacCallum I."/>
            <person name="Przybylski D."/>
            <person name="Ribeiro F.J."/>
            <person name="Burton J.N."/>
            <person name="Walker B.J."/>
            <person name="Sharpe T."/>
            <person name="Hall G."/>
        </authorList>
    </citation>
    <scope>NUCLEOTIDE SEQUENCE [LARGE SCALE GENOMIC DNA]</scope>
</reference>
<dbReference type="InterPro" id="IPR001921">
    <property type="entry name" value="Ribosomal_eL8_euk"/>
</dbReference>
<dbReference type="GeneTree" id="ENSGT00940000163541"/>
<dbReference type="EMBL" id="AAQR03142374">
    <property type="status" value="NOT_ANNOTATED_CDS"/>
    <property type="molecule type" value="Genomic_DNA"/>
</dbReference>
<dbReference type="STRING" id="30611.ENSOGAP00000022408"/>
<dbReference type="Proteomes" id="UP000005225">
    <property type="component" value="Unassembled WGS sequence"/>
</dbReference>
<dbReference type="PRINTS" id="PR00882">
    <property type="entry name" value="RIBOSOMALL7A"/>
</dbReference>
<dbReference type="Pfam" id="PF01248">
    <property type="entry name" value="Ribosomal_L7Ae"/>
    <property type="match status" value="1"/>
</dbReference>